<feature type="domain" description="Signal transduction histidine kinase internal region" evidence="3">
    <location>
        <begin position="436"/>
        <end position="507"/>
    </location>
</feature>
<keyword evidence="4" id="KW-0418">Kinase</keyword>
<dbReference type="Pfam" id="PF13181">
    <property type="entry name" value="TPR_8"/>
    <property type="match status" value="2"/>
</dbReference>
<evidence type="ECO:0000256" key="1">
    <source>
        <dbReference type="PROSITE-ProRule" id="PRU00339"/>
    </source>
</evidence>
<dbReference type="PANTHER" id="PTHR34220">
    <property type="entry name" value="SENSOR HISTIDINE KINASE YPDA"/>
    <property type="match status" value="1"/>
</dbReference>
<name>A0ABV9HYE7_9FLAO</name>
<dbReference type="Gene3D" id="3.30.565.10">
    <property type="entry name" value="Histidine kinase-like ATPase, C-terminal domain"/>
    <property type="match status" value="1"/>
</dbReference>
<dbReference type="InterPro" id="IPR050640">
    <property type="entry name" value="Bact_2-comp_sensor_kinase"/>
</dbReference>
<comment type="caution">
    <text evidence="4">The sequence shown here is derived from an EMBL/GenBank/DDBJ whole genome shotgun (WGS) entry which is preliminary data.</text>
</comment>
<dbReference type="EMBL" id="JBHSFV010000008">
    <property type="protein sequence ID" value="MFC4634872.1"/>
    <property type="molecule type" value="Genomic_DNA"/>
</dbReference>
<evidence type="ECO:0000256" key="2">
    <source>
        <dbReference type="SAM" id="Phobius"/>
    </source>
</evidence>
<feature type="transmembrane region" description="Helical" evidence="2">
    <location>
        <begin position="401"/>
        <end position="421"/>
    </location>
</feature>
<protein>
    <submittedName>
        <fullName evidence="4">Histidine kinase</fullName>
    </submittedName>
</protein>
<dbReference type="InterPro" id="IPR011990">
    <property type="entry name" value="TPR-like_helical_dom_sf"/>
</dbReference>
<sequence length="640" mass="74834">MTLKTLFIWIFTSVTSLSFSQETAQEVFKAEITYTQEMIDTIISHHLRNIKPLKNASELKKMLESNDQLSGWVHYNFFKAAEFTVEKEYDSVVKYADRAIQSYENSKSKRDFEEERLFYSYYLKGRSLAYLQKFEQAILSHQMALEYTKKYPYKWKSFIVSAIANSHLEIGNDSIALDYYLKISKDSLYMSIDRSSVTTYTRIGTIYYDFEDLESSRKYYQKAIDKSENGKYKSNMWILYNNIGDIYKKKNNIDSTLFYYKKAINYYDDAIQSSTGTNNLFNYLKGYIELYEGDINQSIYYFNEVIAYFKEKPISNKDRKDLLVQVYAALGDAYGKTNNTEGLKTTLESSNKLIENFYQHQLEVNLNDLELKYQTKEKDDSIKLLEITTENQEVIIKQRSIINWVLGGLLLSFVSLGFLFYRQRQLQNRYKASNLEQRLLRSQLNPHFLFNALNSVSGLVYKKSDQAIPYISKLGNLLRSILENSREEFISLKEELETINTYLELQSNFSKKFAFNIHVDENLDQEGLLIPPMFLQPFVENAIDHGFKGAEGEKIIITIIQNLKDQVLYFSIEDNGIGYSKAIKDREYELGHKSLSGTILKERLDIYARTFNKKARCIIKDKDTGSGTKVELWLPYLMED</sequence>
<gene>
    <name evidence="4" type="ORF">ACFO3O_13205</name>
</gene>
<keyword evidence="2" id="KW-0472">Membrane</keyword>
<organism evidence="4 5">
    <name type="scientific">Dokdonia ponticola</name>
    <dbReference type="NCBI Taxonomy" id="2041041"/>
    <lineage>
        <taxon>Bacteria</taxon>
        <taxon>Pseudomonadati</taxon>
        <taxon>Bacteroidota</taxon>
        <taxon>Flavobacteriia</taxon>
        <taxon>Flavobacteriales</taxon>
        <taxon>Flavobacteriaceae</taxon>
        <taxon>Dokdonia</taxon>
    </lineage>
</organism>
<keyword evidence="2" id="KW-1133">Transmembrane helix</keyword>
<keyword evidence="1" id="KW-0802">TPR repeat</keyword>
<evidence type="ECO:0000313" key="4">
    <source>
        <dbReference type="EMBL" id="MFC4634872.1"/>
    </source>
</evidence>
<dbReference type="Pfam" id="PF06580">
    <property type="entry name" value="His_kinase"/>
    <property type="match status" value="1"/>
</dbReference>
<evidence type="ECO:0000313" key="5">
    <source>
        <dbReference type="Proteomes" id="UP001596043"/>
    </source>
</evidence>
<evidence type="ECO:0000259" key="3">
    <source>
        <dbReference type="Pfam" id="PF06580"/>
    </source>
</evidence>
<proteinExistence type="predicted"/>
<dbReference type="Proteomes" id="UP001596043">
    <property type="component" value="Unassembled WGS sequence"/>
</dbReference>
<dbReference type="Gene3D" id="1.25.40.10">
    <property type="entry name" value="Tetratricopeptide repeat domain"/>
    <property type="match status" value="1"/>
</dbReference>
<dbReference type="PANTHER" id="PTHR34220:SF7">
    <property type="entry name" value="SENSOR HISTIDINE KINASE YPDA"/>
    <property type="match status" value="1"/>
</dbReference>
<accession>A0ABV9HYE7</accession>
<dbReference type="InterPro" id="IPR036890">
    <property type="entry name" value="HATPase_C_sf"/>
</dbReference>
<dbReference type="PROSITE" id="PS50005">
    <property type="entry name" value="TPR"/>
    <property type="match status" value="1"/>
</dbReference>
<dbReference type="SUPFAM" id="SSF55874">
    <property type="entry name" value="ATPase domain of HSP90 chaperone/DNA topoisomerase II/histidine kinase"/>
    <property type="match status" value="1"/>
</dbReference>
<keyword evidence="2" id="KW-0812">Transmembrane</keyword>
<feature type="repeat" description="TPR" evidence="1">
    <location>
        <begin position="197"/>
        <end position="230"/>
    </location>
</feature>
<dbReference type="InterPro" id="IPR019734">
    <property type="entry name" value="TPR_rpt"/>
</dbReference>
<keyword evidence="4" id="KW-0808">Transferase</keyword>
<dbReference type="RefSeq" id="WP_379979557.1">
    <property type="nucleotide sequence ID" value="NZ_JBHSFV010000008.1"/>
</dbReference>
<keyword evidence="5" id="KW-1185">Reference proteome</keyword>
<dbReference type="GO" id="GO:0016301">
    <property type="term" value="F:kinase activity"/>
    <property type="evidence" value="ECO:0007669"/>
    <property type="project" value="UniProtKB-KW"/>
</dbReference>
<dbReference type="InterPro" id="IPR010559">
    <property type="entry name" value="Sig_transdc_His_kin_internal"/>
</dbReference>
<reference evidence="5" key="1">
    <citation type="journal article" date="2019" name="Int. J. Syst. Evol. Microbiol.">
        <title>The Global Catalogue of Microorganisms (GCM) 10K type strain sequencing project: providing services to taxonomists for standard genome sequencing and annotation.</title>
        <authorList>
            <consortium name="The Broad Institute Genomics Platform"/>
            <consortium name="The Broad Institute Genome Sequencing Center for Infectious Disease"/>
            <person name="Wu L."/>
            <person name="Ma J."/>
        </authorList>
    </citation>
    <scope>NUCLEOTIDE SEQUENCE [LARGE SCALE GENOMIC DNA]</scope>
    <source>
        <strain evidence="5">YJ-61-S</strain>
    </source>
</reference>
<dbReference type="SMART" id="SM00028">
    <property type="entry name" value="TPR"/>
    <property type="match status" value="5"/>
</dbReference>
<dbReference type="SUPFAM" id="SSF48452">
    <property type="entry name" value="TPR-like"/>
    <property type="match status" value="1"/>
</dbReference>